<reference evidence="2 3" key="1">
    <citation type="submission" date="2016-10" db="EMBL/GenBank/DDBJ databases">
        <title>Complete genome sequences of three Cupriavidus strains isolated from various Malaysian environments.</title>
        <authorList>
            <person name="Abdullah A.A.-A."/>
            <person name="Shafie N.A.H."/>
            <person name="Lau N.S."/>
        </authorList>
    </citation>
    <scope>NUCLEOTIDE SEQUENCE [LARGE SCALE GENOMIC DNA]</scope>
    <source>
        <strain evidence="2 3">USMAA1020</strain>
    </source>
</reference>
<keyword evidence="3" id="KW-1185">Reference proteome</keyword>
<proteinExistence type="predicted"/>
<dbReference type="Proteomes" id="UP000177515">
    <property type="component" value="Chromosome 2"/>
</dbReference>
<sequence length="181" mass="18759">MNLLTTLATLCLASSMAVSSVPVAKPLLGISPGEFTKHFNAVARQAGSELKLPAFRVQRGWHRAVPSAGISVLVKPAAGGRALDEVVVLCGAAEKCFLTICMVALTLDDDADLGVLQRFVLARLGEELGNVGLVMSDLAYVVISEESYVALVIRPYDAGDAAGNRPQAGTGPAQVLATASP</sequence>
<gene>
    <name evidence="2" type="ORF">BKK80_27785</name>
</gene>
<feature type="chain" id="PRO_5045078967" evidence="1">
    <location>
        <begin position="25"/>
        <end position="181"/>
    </location>
</feature>
<name>A0ABN4TXD4_9BURK</name>
<evidence type="ECO:0000313" key="3">
    <source>
        <dbReference type="Proteomes" id="UP000177515"/>
    </source>
</evidence>
<protein>
    <submittedName>
        <fullName evidence="2">Malto-oligosyltrehalose synthase</fullName>
    </submittedName>
</protein>
<evidence type="ECO:0000313" key="2">
    <source>
        <dbReference type="EMBL" id="AOZ09546.1"/>
    </source>
</evidence>
<evidence type="ECO:0000256" key="1">
    <source>
        <dbReference type="SAM" id="SignalP"/>
    </source>
</evidence>
<accession>A0ABN4TXD4</accession>
<organism evidence="2 3">
    <name type="scientific">Cupriavidus malaysiensis</name>
    <dbReference type="NCBI Taxonomy" id="367825"/>
    <lineage>
        <taxon>Bacteria</taxon>
        <taxon>Pseudomonadati</taxon>
        <taxon>Pseudomonadota</taxon>
        <taxon>Betaproteobacteria</taxon>
        <taxon>Burkholderiales</taxon>
        <taxon>Burkholderiaceae</taxon>
        <taxon>Cupriavidus</taxon>
    </lineage>
</organism>
<feature type="signal peptide" evidence="1">
    <location>
        <begin position="1"/>
        <end position="24"/>
    </location>
</feature>
<keyword evidence="1" id="KW-0732">Signal</keyword>
<dbReference type="RefSeq" id="WP_071072128.1">
    <property type="nucleotide sequence ID" value="NZ_CP017755.1"/>
</dbReference>
<dbReference type="EMBL" id="CP017755">
    <property type="protein sequence ID" value="AOZ09546.1"/>
    <property type="molecule type" value="Genomic_DNA"/>
</dbReference>